<evidence type="ECO:0000313" key="1">
    <source>
        <dbReference type="EMBL" id="JAR90751.1"/>
    </source>
</evidence>
<dbReference type="EMBL" id="GEGO01004653">
    <property type="protein sequence ID" value="JAR90751.1"/>
    <property type="molecule type" value="Transcribed_RNA"/>
</dbReference>
<dbReference type="AlphaFoldDB" id="A0A147BJ22"/>
<name>A0A147BJ22_IXORI</name>
<organism evidence="1">
    <name type="scientific">Ixodes ricinus</name>
    <name type="common">Common tick</name>
    <name type="synonym">Acarus ricinus</name>
    <dbReference type="NCBI Taxonomy" id="34613"/>
    <lineage>
        <taxon>Eukaryota</taxon>
        <taxon>Metazoa</taxon>
        <taxon>Ecdysozoa</taxon>
        <taxon>Arthropoda</taxon>
        <taxon>Chelicerata</taxon>
        <taxon>Arachnida</taxon>
        <taxon>Acari</taxon>
        <taxon>Parasitiformes</taxon>
        <taxon>Ixodida</taxon>
        <taxon>Ixodoidea</taxon>
        <taxon>Ixodidae</taxon>
        <taxon>Ixodinae</taxon>
        <taxon>Ixodes</taxon>
    </lineage>
</organism>
<protein>
    <submittedName>
        <fullName evidence="1">Uncharacterized protein</fullName>
    </submittedName>
</protein>
<reference evidence="1" key="1">
    <citation type="journal article" date="2018" name="PLoS Negl. Trop. Dis.">
        <title>Sialome diversity of ticks revealed by RNAseq of single tick salivary glands.</title>
        <authorList>
            <person name="Perner J."/>
            <person name="Kropackova S."/>
            <person name="Kopacek P."/>
            <person name="Ribeiro J.M."/>
        </authorList>
    </citation>
    <scope>NUCLEOTIDE SEQUENCE</scope>
    <source>
        <strain evidence="1">Siblings of single egg batch collected in Ceske Budejovice</strain>
        <tissue evidence="1">Salivary glands</tissue>
    </source>
</reference>
<proteinExistence type="predicted"/>
<accession>A0A147BJ22</accession>
<sequence>MRREVDILFIFLIRRLILPSCRHCIRCRRPHFTNIRRSRKRRTFVPSSRKLAARVRKEKRCKLARVRPNLRKGTLFHASPRHKYTEPAQKHTLTSAPHTLWPIYI</sequence>